<proteinExistence type="predicted"/>
<evidence type="ECO:0000259" key="2">
    <source>
        <dbReference type="PROSITE" id="PS50943"/>
    </source>
</evidence>
<dbReference type="GeneID" id="93527934"/>
<dbReference type="Pfam" id="PF01381">
    <property type="entry name" value="HTH_3"/>
    <property type="match status" value="1"/>
</dbReference>
<dbReference type="Proteomes" id="UP000255024">
    <property type="component" value="Unassembled WGS sequence"/>
</dbReference>
<feature type="domain" description="HTH cro/C1-type" evidence="2">
    <location>
        <begin position="12"/>
        <end position="66"/>
    </location>
</feature>
<reference evidence="4 5" key="1">
    <citation type="submission" date="2018-06" db="EMBL/GenBank/DDBJ databases">
        <authorList>
            <consortium name="Pathogen Informatics"/>
            <person name="Doyle S."/>
        </authorList>
    </citation>
    <scope>NUCLEOTIDE SEQUENCE [LARGE SCALE GENOMIC DNA]</scope>
    <source>
        <strain evidence="4 5">NCTC11179</strain>
    </source>
</reference>
<dbReference type="GO" id="GO:0005829">
    <property type="term" value="C:cytosol"/>
    <property type="evidence" value="ECO:0007669"/>
    <property type="project" value="TreeGrafter"/>
</dbReference>
<dbReference type="EMBL" id="UGQL01000001">
    <property type="protein sequence ID" value="STZ27684.1"/>
    <property type="molecule type" value="Genomic_DNA"/>
</dbReference>
<dbReference type="Pfam" id="PF07883">
    <property type="entry name" value="Cupin_2"/>
    <property type="match status" value="1"/>
</dbReference>
<keyword evidence="1 4" id="KW-0238">DNA-binding</keyword>
<dbReference type="RefSeq" id="WP_172462244.1">
    <property type="nucleotide sequence ID" value="NZ_CP068107.1"/>
</dbReference>
<dbReference type="InterPro" id="IPR014710">
    <property type="entry name" value="RmlC-like_jellyroll"/>
</dbReference>
<dbReference type="Gene3D" id="1.10.260.40">
    <property type="entry name" value="lambda repressor-like DNA-binding domains"/>
    <property type="match status" value="1"/>
</dbReference>
<name>A0A378RL29_MYROD</name>
<dbReference type="SUPFAM" id="SSF51182">
    <property type="entry name" value="RmlC-like cupins"/>
    <property type="match status" value="1"/>
</dbReference>
<dbReference type="GO" id="GO:0003700">
    <property type="term" value="F:DNA-binding transcription factor activity"/>
    <property type="evidence" value="ECO:0007669"/>
    <property type="project" value="TreeGrafter"/>
</dbReference>
<dbReference type="GO" id="GO:0003677">
    <property type="term" value="F:DNA binding"/>
    <property type="evidence" value="ECO:0007669"/>
    <property type="project" value="UniProtKB-KW"/>
</dbReference>
<reference evidence="3 6" key="2">
    <citation type="submission" date="2021-01" db="EMBL/GenBank/DDBJ databases">
        <title>FDA dAtabase for Regulatory Grade micrObial Sequences (FDA-ARGOS): Supporting development and validation of Infectious Disease Dx tests.</title>
        <authorList>
            <person name="Sproer C."/>
            <person name="Gronow S."/>
            <person name="Severitt S."/>
            <person name="Schroder I."/>
            <person name="Tallon L."/>
            <person name="Sadzewicz L."/>
            <person name="Zhao X."/>
            <person name="Boylan J."/>
            <person name="Ott S."/>
            <person name="Bowen H."/>
            <person name="Vavikolanu K."/>
            <person name="Mehta A."/>
            <person name="Aluvathingal J."/>
            <person name="Nadendla S."/>
            <person name="Lowell S."/>
            <person name="Myers T."/>
            <person name="Yan Y."/>
            <person name="Sichtig H."/>
        </authorList>
    </citation>
    <scope>NUCLEOTIDE SEQUENCE [LARGE SCALE GENOMIC DNA]</scope>
    <source>
        <strain evidence="3 6">FDAARGOS_1131</strain>
    </source>
</reference>
<dbReference type="InterPro" id="IPR011051">
    <property type="entry name" value="RmlC_Cupin_sf"/>
</dbReference>
<sequence length="195" mass="22287">MDNYLIGIGKRIKEIRKRNKYTITQVATKAEVSNGLISKIENGRTIPSLPVLLHLIQALDVEVGEFFKHITLAEKGNFVLCKQADYTVIEKEEMAVGFEYRSIFSKQLNSCGFETVLLEIKPNSKRDKVETDAFEFKYMIKGECTYVIGEEEVLVQTGDSILFDGRIPHVPINQTQESCLMLVVYFFYDKNDSIL</sequence>
<dbReference type="InterPro" id="IPR013096">
    <property type="entry name" value="Cupin_2"/>
</dbReference>
<evidence type="ECO:0000313" key="4">
    <source>
        <dbReference type="EMBL" id="STZ27684.1"/>
    </source>
</evidence>
<dbReference type="Proteomes" id="UP000596202">
    <property type="component" value="Chromosome"/>
</dbReference>
<dbReference type="InterPro" id="IPR050807">
    <property type="entry name" value="TransReg_Diox_bact_type"/>
</dbReference>
<evidence type="ECO:0000313" key="5">
    <source>
        <dbReference type="Proteomes" id="UP000255024"/>
    </source>
</evidence>
<dbReference type="CDD" id="cd00093">
    <property type="entry name" value="HTH_XRE"/>
    <property type="match status" value="1"/>
</dbReference>
<protein>
    <submittedName>
        <fullName evidence="4">DNA-binding transcriptional repressor PuuR</fullName>
    </submittedName>
    <submittedName>
        <fullName evidence="3">Helix-turn-helix transcriptional regulator</fullName>
    </submittedName>
</protein>
<evidence type="ECO:0000313" key="6">
    <source>
        <dbReference type="Proteomes" id="UP000596202"/>
    </source>
</evidence>
<accession>A0A378RL29</accession>
<dbReference type="SUPFAM" id="SSF47413">
    <property type="entry name" value="lambda repressor-like DNA-binding domains"/>
    <property type="match status" value="1"/>
</dbReference>
<dbReference type="AlphaFoldDB" id="A0A378RL29"/>
<dbReference type="InterPro" id="IPR010982">
    <property type="entry name" value="Lambda_DNA-bd_dom_sf"/>
</dbReference>
<dbReference type="CDD" id="cd02209">
    <property type="entry name" value="cupin_XRE_C"/>
    <property type="match status" value="1"/>
</dbReference>
<dbReference type="PROSITE" id="PS50943">
    <property type="entry name" value="HTH_CROC1"/>
    <property type="match status" value="1"/>
</dbReference>
<organism evidence="4 5">
    <name type="scientific">Myroides odoratus</name>
    <name type="common">Flavobacterium odoratum</name>
    <dbReference type="NCBI Taxonomy" id="256"/>
    <lineage>
        <taxon>Bacteria</taxon>
        <taxon>Pseudomonadati</taxon>
        <taxon>Bacteroidota</taxon>
        <taxon>Flavobacteriia</taxon>
        <taxon>Flavobacteriales</taxon>
        <taxon>Flavobacteriaceae</taxon>
        <taxon>Myroides</taxon>
    </lineage>
</organism>
<keyword evidence="5" id="KW-1185">Reference proteome</keyword>
<dbReference type="EMBL" id="CP068108">
    <property type="protein sequence ID" value="QQU02011.1"/>
    <property type="molecule type" value="Genomic_DNA"/>
</dbReference>
<gene>
    <name evidence="3" type="ORF">I6I88_09720</name>
    <name evidence="4" type="ORF">NCTC11179_01220</name>
</gene>
<dbReference type="Gene3D" id="2.60.120.10">
    <property type="entry name" value="Jelly Rolls"/>
    <property type="match status" value="1"/>
</dbReference>
<dbReference type="PANTHER" id="PTHR46797:SF1">
    <property type="entry name" value="METHYLPHOSPHONATE SYNTHASE"/>
    <property type="match status" value="1"/>
</dbReference>
<dbReference type="PANTHER" id="PTHR46797">
    <property type="entry name" value="HTH-TYPE TRANSCRIPTIONAL REGULATOR"/>
    <property type="match status" value="1"/>
</dbReference>
<dbReference type="SMART" id="SM00530">
    <property type="entry name" value="HTH_XRE"/>
    <property type="match status" value="1"/>
</dbReference>
<dbReference type="InterPro" id="IPR001387">
    <property type="entry name" value="Cro/C1-type_HTH"/>
</dbReference>
<evidence type="ECO:0000256" key="1">
    <source>
        <dbReference type="ARBA" id="ARBA00023125"/>
    </source>
</evidence>
<evidence type="ECO:0000313" key="3">
    <source>
        <dbReference type="EMBL" id="QQU02011.1"/>
    </source>
</evidence>